<sequence length="254" mass="27890">MSKYQSPPDSPQLPPTKAPLPPFGQPGNQGKSALLRENFLCNIADAMVPLGLFPSHSSHRIDTPYKTGNFKRADVDAELADDDWVNLTDHTTTSGPMKITARAVGSRGEGAGSGGSVREEVGGTPSRFDRAKMKVSARSFGRANVAWAINQDTDMSPAMVGEPDDSMFVLRRYDIRDPAQVQKKRLELNIDGFDWDDEEHVARLNRARRSWEMLTLESNPQTSGKSRVTVDGRRSPVDTFVGSWSPSGDDVEEA</sequence>
<dbReference type="EMBL" id="CP063408">
    <property type="protein sequence ID" value="QSZ33408.1"/>
    <property type="molecule type" value="Genomic_DNA"/>
</dbReference>
<feature type="region of interest" description="Disordered" evidence="1">
    <location>
        <begin position="105"/>
        <end position="124"/>
    </location>
</feature>
<proteinExistence type="predicted"/>
<dbReference type="AlphaFoldDB" id="A0A8A3PE52"/>
<dbReference type="Proteomes" id="UP000672032">
    <property type="component" value="Chromosome 4"/>
</dbReference>
<feature type="compositionally biased region" description="Pro residues" evidence="1">
    <location>
        <begin position="8"/>
        <end position="24"/>
    </location>
</feature>
<accession>A0A8A3PE52</accession>
<feature type="region of interest" description="Disordered" evidence="1">
    <location>
        <begin position="216"/>
        <end position="254"/>
    </location>
</feature>
<feature type="region of interest" description="Disordered" evidence="1">
    <location>
        <begin position="1"/>
        <end position="31"/>
    </location>
</feature>
<feature type="compositionally biased region" description="Polar residues" evidence="1">
    <location>
        <begin position="216"/>
        <end position="226"/>
    </location>
</feature>
<evidence type="ECO:0000256" key="1">
    <source>
        <dbReference type="SAM" id="MobiDB-lite"/>
    </source>
</evidence>
<evidence type="ECO:0000313" key="3">
    <source>
        <dbReference type="Proteomes" id="UP000672032"/>
    </source>
</evidence>
<organism evidence="2 3">
    <name type="scientific">Monilinia vaccinii-corymbosi</name>
    <dbReference type="NCBI Taxonomy" id="61207"/>
    <lineage>
        <taxon>Eukaryota</taxon>
        <taxon>Fungi</taxon>
        <taxon>Dikarya</taxon>
        <taxon>Ascomycota</taxon>
        <taxon>Pezizomycotina</taxon>
        <taxon>Leotiomycetes</taxon>
        <taxon>Helotiales</taxon>
        <taxon>Sclerotiniaceae</taxon>
        <taxon>Monilinia</taxon>
    </lineage>
</organism>
<dbReference type="OrthoDB" id="3503436at2759"/>
<reference evidence="2" key="1">
    <citation type="submission" date="2020-10" db="EMBL/GenBank/DDBJ databases">
        <title>Genome Sequence of Monilinia vaccinii-corymbosi Sheds Light on Mummy Berry Disease Infection of Blueberry and Mating Type.</title>
        <authorList>
            <person name="Yow A.G."/>
            <person name="Zhang Y."/>
            <person name="Bansal K."/>
            <person name="Eacker S.M."/>
            <person name="Sullivan S."/>
            <person name="Liachko I."/>
            <person name="Cubeta M.A."/>
            <person name="Rollins J.A."/>
            <person name="Ashrafi H."/>
        </authorList>
    </citation>
    <scope>NUCLEOTIDE SEQUENCE</scope>
    <source>
        <strain evidence="2">RL-1</strain>
    </source>
</reference>
<evidence type="ECO:0000313" key="2">
    <source>
        <dbReference type="EMBL" id="QSZ33408.1"/>
    </source>
</evidence>
<name>A0A8A3PE52_9HELO</name>
<gene>
    <name evidence="2" type="ORF">DSL72_004976</name>
</gene>
<protein>
    <submittedName>
        <fullName evidence="2">Uncharacterized protein</fullName>
    </submittedName>
</protein>
<keyword evidence="3" id="KW-1185">Reference proteome</keyword>